<dbReference type="OrthoDB" id="3778270at2"/>
<keyword evidence="1" id="KW-0812">Transmembrane</keyword>
<keyword evidence="1" id="KW-1133">Transmembrane helix</keyword>
<feature type="transmembrane region" description="Helical" evidence="1">
    <location>
        <begin position="233"/>
        <end position="254"/>
    </location>
</feature>
<accession>A0A0X3V9H0</accession>
<evidence type="ECO:0000313" key="3">
    <source>
        <dbReference type="Proteomes" id="UP000053244"/>
    </source>
</evidence>
<gene>
    <name evidence="2" type="ORF">ADL15_03830</name>
</gene>
<evidence type="ECO:0000256" key="1">
    <source>
        <dbReference type="SAM" id="Phobius"/>
    </source>
</evidence>
<reference evidence="2 3" key="1">
    <citation type="submission" date="2015-10" db="EMBL/GenBank/DDBJ databases">
        <authorList>
            <person name="Gilbert D.G."/>
        </authorList>
    </citation>
    <scope>NUCLEOTIDE SEQUENCE [LARGE SCALE GENOMIC DNA]</scope>
    <source>
        <strain evidence="2 3">NRRL B-16712</strain>
    </source>
</reference>
<feature type="transmembrane region" description="Helical" evidence="1">
    <location>
        <begin position="87"/>
        <end position="108"/>
    </location>
</feature>
<feature type="transmembrane region" description="Helical" evidence="1">
    <location>
        <begin position="160"/>
        <end position="179"/>
    </location>
</feature>
<dbReference type="EMBL" id="LLZH01000013">
    <property type="protein sequence ID" value="KUL41390.1"/>
    <property type="molecule type" value="Genomic_DNA"/>
</dbReference>
<sequence length="304" mass="31890">MIDQERAPDHHAAGSTGAPLGAGLMTLGTAVGAVALLGPLVSDVLRYRTSPTSLNQIIGGDAAALTVVVPVTISIGVLAARGHPAAPALALAPSIFVAYTYTQLILGNEFLRWPGNVERFFPLLLTVFLLAVSLALRAWRDMPGAGLPAPSGRADRTAGILLLVIAAFVVVGLHLPSYLDAMRDRPAGVQYLSSPTAFWLVKFMDLGIVVPAAITVGIGTLRHRPWARRPMYAMLGAYTLIGASVTGMAITMAVRHDPDASVTVVVGATLMVAALAAVTGYLYRPLLRRAPSPPAAPSRRRPAR</sequence>
<dbReference type="Proteomes" id="UP000053244">
    <property type="component" value="Unassembled WGS sequence"/>
</dbReference>
<feature type="transmembrane region" description="Helical" evidence="1">
    <location>
        <begin position="120"/>
        <end position="139"/>
    </location>
</feature>
<dbReference type="RefSeq" id="WP_067685175.1">
    <property type="nucleotide sequence ID" value="NZ_LLZH01000013.1"/>
</dbReference>
<comment type="caution">
    <text evidence="2">The sequence shown here is derived from an EMBL/GenBank/DDBJ whole genome shotgun (WGS) entry which is preliminary data.</text>
</comment>
<protein>
    <submittedName>
        <fullName evidence="2">Uncharacterized protein</fullName>
    </submittedName>
</protein>
<evidence type="ECO:0000313" key="2">
    <source>
        <dbReference type="EMBL" id="KUL41390.1"/>
    </source>
</evidence>
<feature type="transmembrane region" description="Helical" evidence="1">
    <location>
        <begin position="20"/>
        <end position="42"/>
    </location>
</feature>
<feature type="transmembrane region" description="Helical" evidence="1">
    <location>
        <begin position="199"/>
        <end position="221"/>
    </location>
</feature>
<dbReference type="AlphaFoldDB" id="A0A0X3V9H0"/>
<keyword evidence="3" id="KW-1185">Reference proteome</keyword>
<feature type="transmembrane region" description="Helical" evidence="1">
    <location>
        <begin position="62"/>
        <end position="80"/>
    </location>
</feature>
<proteinExistence type="predicted"/>
<feature type="transmembrane region" description="Helical" evidence="1">
    <location>
        <begin position="260"/>
        <end position="283"/>
    </location>
</feature>
<name>A0A0X3V9H0_9ACTN</name>
<keyword evidence="1" id="KW-0472">Membrane</keyword>
<organism evidence="2 3">
    <name type="scientific">Actinoplanes awajinensis subsp. mycoplanecinus</name>
    <dbReference type="NCBI Taxonomy" id="135947"/>
    <lineage>
        <taxon>Bacteria</taxon>
        <taxon>Bacillati</taxon>
        <taxon>Actinomycetota</taxon>
        <taxon>Actinomycetes</taxon>
        <taxon>Micromonosporales</taxon>
        <taxon>Micromonosporaceae</taxon>
        <taxon>Actinoplanes</taxon>
    </lineage>
</organism>